<keyword evidence="3" id="KW-1185">Reference proteome</keyword>
<dbReference type="Pfam" id="PF09967">
    <property type="entry name" value="DUF2201"/>
    <property type="match status" value="1"/>
</dbReference>
<evidence type="ECO:0000313" key="3">
    <source>
        <dbReference type="Proteomes" id="UP000182360"/>
    </source>
</evidence>
<gene>
    <name evidence="2" type="ORF">SAMN04487977_10871</name>
</gene>
<sequence length="434" mass="49678">MTCEKRLNSIIKQWFISEPLLFSVVTTHHFVLNDSLSVPMRSGHFCIEFSELLTKDLNDAELSDFLKIEAYRILLKHPYARQPYKSNPTAMQLASDVIISKYFTPQSGIETAGVIYLKSQAWRFSTLDFPLEKRWADTEELRFFQRNLQIDRATGLLKTLDDLTFEQWYKRLLFLIRETSAGGGEASGEGALSDYDLSAITQSAELWQEDENAQNQINDKIKKAEIDQGWGETGGNLQRTLQSEVDFSFDYRRALTKFRANIVSANRRLTRMKPSRRYGFSAMGSRYERKADILIAVDVSGSITDESFARFYHAIKNFFFLRIIENIDLIFFDVNLKNTTPVKFSKNLKLAEITGRGGTNFQPPVDYFMENKSRYSGMIIFTDGEGEFPKIGGAAGSRGLGNASILWILDSRLAWEKSRWWIESLSGNFGTFLP</sequence>
<dbReference type="Proteomes" id="UP000182360">
    <property type="component" value="Unassembled WGS sequence"/>
</dbReference>
<name>A0A1H9I122_9SPIR</name>
<dbReference type="AlphaFoldDB" id="A0A1H9I122"/>
<dbReference type="EMBL" id="FOFU01000008">
    <property type="protein sequence ID" value="SEQ68304.1"/>
    <property type="molecule type" value="Genomic_DNA"/>
</dbReference>
<protein>
    <submittedName>
        <fullName evidence="2">Predicted metal-dependent peptidase</fullName>
    </submittedName>
</protein>
<dbReference type="RefSeq" id="WP_083379861.1">
    <property type="nucleotide sequence ID" value="NZ_FOFU01000008.1"/>
</dbReference>
<evidence type="ECO:0000313" key="2">
    <source>
        <dbReference type="EMBL" id="SEQ68304.1"/>
    </source>
</evidence>
<dbReference type="InterPro" id="IPR036465">
    <property type="entry name" value="vWFA_dom_sf"/>
</dbReference>
<dbReference type="OrthoDB" id="9809307at2"/>
<organism evidence="2 3">
    <name type="scientific">Treponema bryantii</name>
    <dbReference type="NCBI Taxonomy" id="163"/>
    <lineage>
        <taxon>Bacteria</taxon>
        <taxon>Pseudomonadati</taxon>
        <taxon>Spirochaetota</taxon>
        <taxon>Spirochaetia</taxon>
        <taxon>Spirochaetales</taxon>
        <taxon>Treponemataceae</taxon>
        <taxon>Treponema</taxon>
    </lineage>
</organism>
<dbReference type="SUPFAM" id="SSF53300">
    <property type="entry name" value="vWA-like"/>
    <property type="match status" value="1"/>
</dbReference>
<dbReference type="PANTHER" id="PTHR38730">
    <property type="entry name" value="SLL7028 PROTEIN"/>
    <property type="match status" value="1"/>
</dbReference>
<reference evidence="2 3" key="1">
    <citation type="submission" date="2016-10" db="EMBL/GenBank/DDBJ databases">
        <authorList>
            <person name="de Groot N.N."/>
        </authorList>
    </citation>
    <scope>NUCLEOTIDE SEQUENCE [LARGE SCALE GENOMIC DNA]</scope>
    <source>
        <strain evidence="2 3">B25</strain>
    </source>
</reference>
<dbReference type="PANTHER" id="PTHR38730:SF1">
    <property type="entry name" value="SLL7028 PROTEIN"/>
    <property type="match status" value="1"/>
</dbReference>
<feature type="domain" description="VWA-like" evidence="1">
    <location>
        <begin position="294"/>
        <end position="386"/>
    </location>
</feature>
<evidence type="ECO:0000259" key="1">
    <source>
        <dbReference type="Pfam" id="PF09967"/>
    </source>
</evidence>
<accession>A0A1H9I122</accession>
<dbReference type="InterPro" id="IPR018698">
    <property type="entry name" value="VWA-like_dom"/>
</dbReference>
<dbReference type="CDD" id="cd00198">
    <property type="entry name" value="vWFA"/>
    <property type="match status" value="1"/>
</dbReference>
<proteinExistence type="predicted"/>